<evidence type="ECO:0000256" key="2">
    <source>
        <dbReference type="SAM" id="SignalP"/>
    </source>
</evidence>
<sequence length="968" mass="102554">MICIRVSSSSLLLPIFLSGILILSKASEVAALAQIFSPSMSVTLGHSKLQSAAMEYSKAWDSCVRMRLQSYGITLGEKQVFEDTMHTDSSTPPLSPTTRIPLTEPTTTNQPSAPMVPESVWLEDFFYSPDCCAGPKKRRVNGNSCSLVSSSCQDAGGVRSNPLQSDYNTSSYVSSCALFSRGATENECLPTSLGLCLKTVTSSKLSEKRSFGSLISGEGSVLTSATSGSPRFDLLDAAERLPLSFLLGPEVTGKQSTKNKEIKSLYGTNTDPIIHDLQLPLQLSVSGTSSVSEDGLISSRLALEEGGTYDHGRINTLSHENIPVVDEGSTSSRLIKAGGYMPSLLMGRKLDSFSSFGIQNQKQQSAEIKEMNVLENPCLEKADGIASKDTESQSDMVLRMSISSGQTSASLPSVGLGRSQKTCKFMGCGKAARGASGLCIIHRGGRRCQRQGCNKGAEGSTVYCKSHGGGRRCQRLGCTKSAEGRTDYCIAHGGGRRCSHEGCPKAARGRSGLCIRHGGGKRCQKEGCTKSAEGYSGLCISHGGGRRCQYEGCSKGAQGSTMFCKAHGGGKRCMIQGCNKGAEGSTPLCKGHGGGKRCMFQGGGICTKSVHGGTNFCVGHGGGKRCAVKDCTKSARGRTDYCVRHGGGKRCKVENCTKSAQGSTDFCKAHGGGKRCSWGQESSPYSKIFKEKMGDAFKGPCERFARGKLGLCAAHCALVQDRRVHGVGTVKNTLSSGIGPGLFRGLVEESITASCRAESAGSTDKVSMASRNGLGEVCSESIRLGRLMCGSGTSSHEVELMEEAEMHNYPINTLGCKPGSDSIEGNLLEKARGSPSDVDLRSVMLSGCDLGLSSNHSMNGHTPGVLASRGAMASNRSSLKAATTGADASFYRPILPPQVLVPPSMRATEFPREGVTQSGPSNICHGYFLEAPLECSPPYIEAGQRRHGSNEWTLLNKSKRHFSTEIYE</sequence>
<evidence type="ECO:0000313" key="4">
    <source>
        <dbReference type="EMBL" id="KAH7437871.1"/>
    </source>
</evidence>
<organism evidence="4 5">
    <name type="scientific">Ceratopteris richardii</name>
    <name type="common">Triangle waterfern</name>
    <dbReference type="NCBI Taxonomy" id="49495"/>
    <lineage>
        <taxon>Eukaryota</taxon>
        <taxon>Viridiplantae</taxon>
        <taxon>Streptophyta</taxon>
        <taxon>Embryophyta</taxon>
        <taxon>Tracheophyta</taxon>
        <taxon>Polypodiopsida</taxon>
        <taxon>Polypodiidae</taxon>
        <taxon>Polypodiales</taxon>
        <taxon>Pteridineae</taxon>
        <taxon>Pteridaceae</taxon>
        <taxon>Parkerioideae</taxon>
        <taxon>Ceratopteris</taxon>
    </lineage>
</organism>
<keyword evidence="5" id="KW-1185">Reference proteome</keyword>
<dbReference type="AlphaFoldDB" id="A0A8T2UNY9"/>
<name>A0A8T2UNY9_CERRI</name>
<accession>A0A8T2UNY9</accession>
<reference evidence="4" key="1">
    <citation type="submission" date="2021-08" db="EMBL/GenBank/DDBJ databases">
        <title>WGS assembly of Ceratopteris richardii.</title>
        <authorList>
            <person name="Marchant D.B."/>
            <person name="Chen G."/>
            <person name="Jenkins J."/>
            <person name="Shu S."/>
            <person name="Leebens-Mack J."/>
            <person name="Grimwood J."/>
            <person name="Schmutz J."/>
            <person name="Soltis P."/>
            <person name="Soltis D."/>
            <person name="Chen Z.-H."/>
        </authorList>
    </citation>
    <scope>NUCLEOTIDE SEQUENCE</scope>
    <source>
        <strain evidence="4">Whitten #5841</strain>
        <tissue evidence="4">Leaf</tissue>
    </source>
</reference>
<feature type="compositionally biased region" description="Low complexity" evidence="1">
    <location>
        <begin position="89"/>
        <end position="108"/>
    </location>
</feature>
<feature type="domain" description="WRKY19-like zinc finger" evidence="3">
    <location>
        <begin position="623"/>
        <end position="647"/>
    </location>
</feature>
<feature type="domain" description="WRKY19-like zinc finger" evidence="3">
    <location>
        <begin position="648"/>
        <end position="672"/>
    </location>
</feature>
<proteinExistence type="predicted"/>
<feature type="region of interest" description="Disordered" evidence="1">
    <location>
        <begin position="84"/>
        <end position="114"/>
    </location>
</feature>
<dbReference type="Pfam" id="PF24906">
    <property type="entry name" value="Zf_WRKY19"/>
    <property type="match status" value="6"/>
</dbReference>
<feature type="chain" id="PRO_5035798800" description="WRKY19-like zinc finger domain-containing protein" evidence="2">
    <location>
        <begin position="27"/>
        <end position="968"/>
    </location>
</feature>
<dbReference type="OrthoDB" id="77038at2759"/>
<feature type="domain" description="WRKY19-like zinc finger" evidence="3">
    <location>
        <begin position="470"/>
        <end position="494"/>
    </location>
</feature>
<feature type="domain" description="WRKY19-like zinc finger" evidence="3">
    <location>
        <begin position="520"/>
        <end position="544"/>
    </location>
</feature>
<protein>
    <recommendedName>
        <fullName evidence="3">WRKY19-like zinc finger domain-containing protein</fullName>
    </recommendedName>
</protein>
<gene>
    <name evidence="4" type="ORF">KP509_05G093400</name>
</gene>
<keyword evidence="2" id="KW-0732">Signal</keyword>
<evidence type="ECO:0000313" key="5">
    <source>
        <dbReference type="Proteomes" id="UP000825935"/>
    </source>
</evidence>
<comment type="caution">
    <text evidence="4">The sequence shown here is derived from an EMBL/GenBank/DDBJ whole genome shotgun (WGS) entry which is preliminary data.</text>
</comment>
<feature type="domain" description="WRKY19-like zinc finger" evidence="3">
    <location>
        <begin position="545"/>
        <end position="569"/>
    </location>
</feature>
<dbReference type="Proteomes" id="UP000825935">
    <property type="component" value="Chromosome 5"/>
</dbReference>
<dbReference type="InterPro" id="IPR056866">
    <property type="entry name" value="Znf_WRKY19"/>
</dbReference>
<evidence type="ECO:0000256" key="1">
    <source>
        <dbReference type="SAM" id="MobiDB-lite"/>
    </source>
</evidence>
<feature type="signal peptide" evidence="2">
    <location>
        <begin position="1"/>
        <end position="26"/>
    </location>
</feature>
<feature type="domain" description="WRKY19-like zinc finger" evidence="3">
    <location>
        <begin position="495"/>
        <end position="519"/>
    </location>
</feature>
<dbReference type="PANTHER" id="PTHR31827">
    <property type="entry name" value="EMB|CAB89363.1"/>
    <property type="match status" value="1"/>
</dbReference>
<dbReference type="PANTHER" id="PTHR31827:SF1">
    <property type="entry name" value="EMB|CAB89363.1"/>
    <property type="match status" value="1"/>
</dbReference>
<evidence type="ECO:0000259" key="3">
    <source>
        <dbReference type="Pfam" id="PF24906"/>
    </source>
</evidence>
<dbReference type="EMBL" id="CM035410">
    <property type="protein sequence ID" value="KAH7437871.1"/>
    <property type="molecule type" value="Genomic_DNA"/>
</dbReference>